<dbReference type="EMBL" id="JBHRSJ010000036">
    <property type="protein sequence ID" value="MFC2974819.1"/>
    <property type="molecule type" value="Genomic_DNA"/>
</dbReference>
<proteinExistence type="predicted"/>
<evidence type="ECO:0000313" key="4">
    <source>
        <dbReference type="Proteomes" id="UP001595457"/>
    </source>
</evidence>
<accession>A0ABV7AZ16</accession>
<evidence type="ECO:0000259" key="2">
    <source>
        <dbReference type="Pfam" id="PF07022"/>
    </source>
</evidence>
<comment type="caution">
    <text evidence="3">The sequence shown here is derived from an EMBL/GenBank/DDBJ whole genome shotgun (WGS) entry which is preliminary data.</text>
</comment>
<keyword evidence="1" id="KW-0175">Coiled coil</keyword>
<feature type="domain" description="Bacteriophage CI repressor N-terminal" evidence="2">
    <location>
        <begin position="13"/>
        <end position="77"/>
    </location>
</feature>
<dbReference type="RefSeq" id="WP_377817116.1">
    <property type="nucleotide sequence ID" value="NZ_JBHRSJ010000036.1"/>
</dbReference>
<feature type="coiled-coil region" evidence="1">
    <location>
        <begin position="109"/>
        <end position="139"/>
    </location>
</feature>
<organism evidence="3 4">
    <name type="scientific">Azotobacter bryophylli</name>
    <dbReference type="NCBI Taxonomy" id="1986537"/>
    <lineage>
        <taxon>Bacteria</taxon>
        <taxon>Pseudomonadati</taxon>
        <taxon>Pseudomonadota</taxon>
        <taxon>Gammaproteobacteria</taxon>
        <taxon>Pseudomonadales</taxon>
        <taxon>Pseudomonadaceae</taxon>
        <taxon>Azotobacter</taxon>
    </lineage>
</organism>
<dbReference type="Pfam" id="PF07022">
    <property type="entry name" value="Phage_CI_repr"/>
    <property type="match status" value="1"/>
</dbReference>
<reference evidence="4" key="1">
    <citation type="journal article" date="2019" name="Int. J. Syst. Evol. Microbiol.">
        <title>The Global Catalogue of Microorganisms (GCM) 10K type strain sequencing project: providing services to taxonomists for standard genome sequencing and annotation.</title>
        <authorList>
            <consortium name="The Broad Institute Genomics Platform"/>
            <consortium name="The Broad Institute Genome Sequencing Center for Infectious Disease"/>
            <person name="Wu L."/>
            <person name="Ma J."/>
        </authorList>
    </citation>
    <scope>NUCLEOTIDE SEQUENCE [LARGE SCALE GENOMIC DNA]</scope>
    <source>
        <strain evidence="4">KCTC 62195</strain>
    </source>
</reference>
<keyword evidence="4" id="KW-1185">Reference proteome</keyword>
<dbReference type="Proteomes" id="UP001595457">
    <property type="component" value="Unassembled WGS sequence"/>
</dbReference>
<gene>
    <name evidence="3" type="ORF">ACFOJE_21745</name>
</gene>
<evidence type="ECO:0000256" key="1">
    <source>
        <dbReference type="SAM" id="Coils"/>
    </source>
</evidence>
<dbReference type="InterPro" id="IPR010982">
    <property type="entry name" value="Lambda_DNA-bd_dom_sf"/>
</dbReference>
<dbReference type="SUPFAM" id="SSF47413">
    <property type="entry name" value="lambda repressor-like DNA-binding domains"/>
    <property type="match status" value="1"/>
</dbReference>
<name>A0ABV7AZ16_9GAMM</name>
<protein>
    <submittedName>
        <fullName evidence="3">Helix-turn-helix domain-containing protein</fullName>
    </submittedName>
</protein>
<dbReference type="InterPro" id="IPR010744">
    <property type="entry name" value="Phage_CI_N"/>
</dbReference>
<evidence type="ECO:0000313" key="3">
    <source>
        <dbReference type="EMBL" id="MFC2974819.1"/>
    </source>
</evidence>
<dbReference type="Gene3D" id="1.10.260.40">
    <property type="entry name" value="lambda repressor-like DNA-binding domains"/>
    <property type="match status" value="1"/>
</dbReference>
<sequence length="147" mass="16602">MEIRQMRKSSSADVISRLKLAIGTKSDSELGTALGVPPQTISSWKSRDSVPYAKCVEVAEERNISLDWLLTGDGPMRRGEPETRVQEAPAAYVISPHERAILELFRSLDEEAQRELQSVAVEKKRLRDMERRLQQLIEAMDGIRKPA</sequence>